<keyword evidence="5" id="KW-0547">Nucleotide-binding</keyword>
<feature type="transmembrane region" description="Helical" evidence="9">
    <location>
        <begin position="86"/>
        <end position="105"/>
    </location>
</feature>
<protein>
    <recommendedName>
        <fullName evidence="2">histidine kinase</fullName>
        <ecNumber evidence="2">2.7.13.3</ecNumber>
    </recommendedName>
</protein>
<keyword evidence="8" id="KW-0902">Two-component regulatory system</keyword>
<evidence type="ECO:0000256" key="7">
    <source>
        <dbReference type="ARBA" id="ARBA00022840"/>
    </source>
</evidence>
<feature type="transmembrane region" description="Helical" evidence="9">
    <location>
        <begin position="52"/>
        <end position="74"/>
    </location>
</feature>
<keyword evidence="7 11" id="KW-0067">ATP-binding</keyword>
<evidence type="ECO:0000256" key="9">
    <source>
        <dbReference type="SAM" id="Phobius"/>
    </source>
</evidence>
<comment type="catalytic activity">
    <reaction evidence="1">
        <text>ATP + protein L-histidine = ADP + protein N-phospho-L-histidine.</text>
        <dbReference type="EC" id="2.7.13.3"/>
    </reaction>
</comment>
<evidence type="ECO:0000256" key="6">
    <source>
        <dbReference type="ARBA" id="ARBA00022777"/>
    </source>
</evidence>
<feature type="domain" description="Histidine kinase" evidence="10">
    <location>
        <begin position="207"/>
        <end position="414"/>
    </location>
</feature>
<comment type="caution">
    <text evidence="11">The sequence shown here is derived from an EMBL/GenBank/DDBJ whole genome shotgun (WGS) entry which is preliminary data.</text>
</comment>
<dbReference type="PANTHER" id="PTHR43065:SF34">
    <property type="entry name" value="SPORULATION KINASE A"/>
    <property type="match status" value="1"/>
</dbReference>
<organism evidence="11 12">
    <name type="scientific">Fredinandcohnia quinoae</name>
    <dbReference type="NCBI Taxonomy" id="2918902"/>
    <lineage>
        <taxon>Bacteria</taxon>
        <taxon>Bacillati</taxon>
        <taxon>Bacillota</taxon>
        <taxon>Bacilli</taxon>
        <taxon>Bacillales</taxon>
        <taxon>Bacillaceae</taxon>
        <taxon>Fredinandcohnia</taxon>
    </lineage>
</organism>
<reference evidence="11" key="1">
    <citation type="submission" date="2022-02" db="EMBL/GenBank/DDBJ databases">
        <title>Fredinandcohnia quinoae sp. nov. isolated from Chenopodium quinoa seeds.</title>
        <authorList>
            <person name="Saati-Santamaria Z."/>
            <person name="Flores-Felix J.D."/>
            <person name="Igual J.M."/>
            <person name="Velazquez E."/>
            <person name="Garcia-Fraile P."/>
            <person name="Martinez-Molina E."/>
        </authorList>
    </citation>
    <scope>NUCLEOTIDE SEQUENCE</scope>
    <source>
        <strain evidence="11">SECRCQ15</strain>
    </source>
</reference>
<gene>
    <name evidence="11" type="ORF">MJG50_02915</name>
</gene>
<accession>A0AAW5E2G8</accession>
<dbReference type="PRINTS" id="PR00344">
    <property type="entry name" value="BCTRLSENSOR"/>
</dbReference>
<dbReference type="RefSeq" id="WP_240252518.1">
    <property type="nucleotide sequence ID" value="NZ_JAKTTI010000002.1"/>
</dbReference>
<dbReference type="InterPro" id="IPR005467">
    <property type="entry name" value="His_kinase_dom"/>
</dbReference>
<feature type="transmembrane region" description="Helical" evidence="9">
    <location>
        <begin position="20"/>
        <end position="40"/>
    </location>
</feature>
<keyword evidence="3" id="KW-0597">Phosphoprotein</keyword>
<evidence type="ECO:0000256" key="4">
    <source>
        <dbReference type="ARBA" id="ARBA00022679"/>
    </source>
</evidence>
<dbReference type="InterPro" id="IPR003661">
    <property type="entry name" value="HisK_dim/P_dom"/>
</dbReference>
<feature type="transmembrane region" description="Helical" evidence="9">
    <location>
        <begin position="111"/>
        <end position="129"/>
    </location>
</feature>
<dbReference type="SUPFAM" id="SSF47384">
    <property type="entry name" value="Homodimeric domain of signal transducing histidine kinase"/>
    <property type="match status" value="1"/>
</dbReference>
<proteinExistence type="predicted"/>
<keyword evidence="9" id="KW-0812">Transmembrane</keyword>
<keyword evidence="12" id="KW-1185">Reference proteome</keyword>
<evidence type="ECO:0000256" key="2">
    <source>
        <dbReference type="ARBA" id="ARBA00012438"/>
    </source>
</evidence>
<dbReference type="InterPro" id="IPR048436">
    <property type="entry name" value="MASE12"/>
</dbReference>
<evidence type="ECO:0000256" key="8">
    <source>
        <dbReference type="ARBA" id="ARBA00023012"/>
    </source>
</evidence>
<evidence type="ECO:0000313" key="11">
    <source>
        <dbReference type="EMBL" id="MCH1624267.1"/>
    </source>
</evidence>
<dbReference type="InterPro" id="IPR003594">
    <property type="entry name" value="HATPase_dom"/>
</dbReference>
<dbReference type="Pfam" id="PF00512">
    <property type="entry name" value="HisKA"/>
    <property type="match status" value="1"/>
</dbReference>
<dbReference type="SMART" id="SM00388">
    <property type="entry name" value="HisKA"/>
    <property type="match status" value="1"/>
</dbReference>
<dbReference type="GO" id="GO:0005524">
    <property type="term" value="F:ATP binding"/>
    <property type="evidence" value="ECO:0007669"/>
    <property type="project" value="UniProtKB-KW"/>
</dbReference>
<dbReference type="InterPro" id="IPR036890">
    <property type="entry name" value="HATPase_C_sf"/>
</dbReference>
<dbReference type="Pfam" id="PF20971">
    <property type="entry name" value="MASE12"/>
    <property type="match status" value="1"/>
</dbReference>
<evidence type="ECO:0000259" key="10">
    <source>
        <dbReference type="PROSITE" id="PS50109"/>
    </source>
</evidence>
<evidence type="ECO:0000256" key="5">
    <source>
        <dbReference type="ARBA" id="ARBA00022741"/>
    </source>
</evidence>
<name>A0AAW5E2G8_9BACI</name>
<dbReference type="PANTHER" id="PTHR43065">
    <property type="entry name" value="SENSOR HISTIDINE KINASE"/>
    <property type="match status" value="1"/>
</dbReference>
<dbReference type="Gene3D" id="3.30.565.10">
    <property type="entry name" value="Histidine kinase-like ATPase, C-terminal domain"/>
    <property type="match status" value="1"/>
</dbReference>
<evidence type="ECO:0000256" key="1">
    <source>
        <dbReference type="ARBA" id="ARBA00000085"/>
    </source>
</evidence>
<evidence type="ECO:0000313" key="12">
    <source>
        <dbReference type="Proteomes" id="UP001431131"/>
    </source>
</evidence>
<dbReference type="CDD" id="cd00082">
    <property type="entry name" value="HisKA"/>
    <property type="match status" value="1"/>
</dbReference>
<keyword evidence="6" id="KW-0418">Kinase</keyword>
<dbReference type="AlphaFoldDB" id="A0AAW5E2G8"/>
<dbReference type="InterPro" id="IPR004358">
    <property type="entry name" value="Sig_transdc_His_kin-like_C"/>
</dbReference>
<feature type="transmembrane region" description="Helical" evidence="9">
    <location>
        <begin position="158"/>
        <end position="175"/>
    </location>
</feature>
<dbReference type="EMBL" id="JAKTTI010000002">
    <property type="protein sequence ID" value="MCH1624267.1"/>
    <property type="molecule type" value="Genomic_DNA"/>
</dbReference>
<evidence type="ECO:0000256" key="3">
    <source>
        <dbReference type="ARBA" id="ARBA00022553"/>
    </source>
</evidence>
<sequence>MVRNKFTNLLYNEEKQALKIYLFSFYVTLVLYDLLFYYIYPKFITSTEPGKYYSIDISLIIYITFFGLLPLSLYLIKRGKHYSVKYVYISCYVVLSAINDCVVFWDDSSKYSSGSAIELILVLFSPIFINKRFFWFATIATTFRYLLVGILIGDRIVFFPIVLILILAGIAYILLNRFVSYVDALNTSHEQLKHKEKLAFIGQMATSLGHEIKNPLASLKGFTQLQREKYPGDQHYYSIMEQEIERINSIVNDLMVIGKPRSTNFQKNNIKDIIAYVISISKQLACEKKVTLAAVLEDELPLIECDENQLKQVFINLINNGIESMDHDHGGTLKIHSSIVSKNLLSIRVVDQGSGIDKSEIEKLFEPFYTTKPEGTGLGLMVTKKIVEDHQGEIQVDSEINKGTTITITLPISQK</sequence>
<keyword evidence="9" id="KW-0472">Membrane</keyword>
<dbReference type="EC" id="2.7.13.3" evidence="2"/>
<dbReference type="Proteomes" id="UP001431131">
    <property type="component" value="Unassembled WGS sequence"/>
</dbReference>
<dbReference type="SMART" id="SM00387">
    <property type="entry name" value="HATPase_c"/>
    <property type="match status" value="1"/>
</dbReference>
<keyword evidence="9" id="KW-1133">Transmembrane helix</keyword>
<dbReference type="Gene3D" id="1.10.287.130">
    <property type="match status" value="1"/>
</dbReference>
<dbReference type="Pfam" id="PF02518">
    <property type="entry name" value="HATPase_c"/>
    <property type="match status" value="1"/>
</dbReference>
<dbReference type="SUPFAM" id="SSF55874">
    <property type="entry name" value="ATPase domain of HSP90 chaperone/DNA topoisomerase II/histidine kinase"/>
    <property type="match status" value="1"/>
</dbReference>
<dbReference type="PROSITE" id="PS50109">
    <property type="entry name" value="HIS_KIN"/>
    <property type="match status" value="1"/>
</dbReference>
<dbReference type="GO" id="GO:0000155">
    <property type="term" value="F:phosphorelay sensor kinase activity"/>
    <property type="evidence" value="ECO:0007669"/>
    <property type="project" value="InterPro"/>
</dbReference>
<keyword evidence="4" id="KW-0808">Transferase</keyword>
<dbReference type="InterPro" id="IPR036097">
    <property type="entry name" value="HisK_dim/P_sf"/>
</dbReference>